<sequence length="212" mass="24635">MKKSFQFPFEAHYVISHEPNFQESEIWIVFHGYGHLAEFFIRKFNPFFSSERLFIAPEGTNYAYLQNFQGRVGANWMTKHERETAISNNHRFLDGLMESILQSYSILPKINILGFSQGAATATRWASRWTEKVEHLVLWAGGFAHDLELMEAKEKFSLTKFTIVLGNQDSMITQESLEKQGELVKNLEKTVEIIHFEGGHELNQEVLKKLFE</sequence>
<dbReference type="Proteomes" id="UP000184609">
    <property type="component" value="Unassembled WGS sequence"/>
</dbReference>
<dbReference type="AlphaFoldDB" id="A0A1M7ZFZ2"/>
<dbReference type="InterPro" id="IPR029058">
    <property type="entry name" value="AB_hydrolase_fold"/>
</dbReference>
<evidence type="ECO:0000313" key="2">
    <source>
        <dbReference type="EMBL" id="SHO63835.1"/>
    </source>
</evidence>
<reference evidence="3" key="1">
    <citation type="submission" date="2016-12" db="EMBL/GenBank/DDBJ databases">
        <authorList>
            <person name="Varghese N."/>
            <person name="Submissions S."/>
        </authorList>
    </citation>
    <scope>NUCLEOTIDE SEQUENCE [LARGE SCALE GENOMIC DNA]</scope>
    <source>
        <strain evidence="3">DSM 25035</strain>
    </source>
</reference>
<dbReference type="EMBL" id="FRXN01000004">
    <property type="protein sequence ID" value="SHO63835.1"/>
    <property type="molecule type" value="Genomic_DNA"/>
</dbReference>
<dbReference type="Pfam" id="PF02230">
    <property type="entry name" value="Abhydrolase_2"/>
    <property type="match status" value="1"/>
</dbReference>
<evidence type="ECO:0000259" key="1">
    <source>
        <dbReference type="Pfam" id="PF02230"/>
    </source>
</evidence>
<dbReference type="Gene3D" id="3.40.50.1820">
    <property type="entry name" value="alpha/beta hydrolase"/>
    <property type="match status" value="1"/>
</dbReference>
<dbReference type="STRING" id="1073327.SAMN04488108_3000"/>
<evidence type="ECO:0000313" key="3">
    <source>
        <dbReference type="Proteomes" id="UP000184609"/>
    </source>
</evidence>
<dbReference type="RefSeq" id="WP_073572633.1">
    <property type="nucleotide sequence ID" value="NZ_FRXN01000004.1"/>
</dbReference>
<gene>
    <name evidence="2" type="ORF">SAMN04488108_3000</name>
</gene>
<keyword evidence="3" id="KW-1185">Reference proteome</keyword>
<dbReference type="OrthoDB" id="595091at2"/>
<dbReference type="InterPro" id="IPR003140">
    <property type="entry name" value="PLipase/COase/thioEstase"/>
</dbReference>
<organism evidence="2 3">
    <name type="scientific">Algoriphagus zhangzhouensis</name>
    <dbReference type="NCBI Taxonomy" id="1073327"/>
    <lineage>
        <taxon>Bacteria</taxon>
        <taxon>Pseudomonadati</taxon>
        <taxon>Bacteroidota</taxon>
        <taxon>Cytophagia</taxon>
        <taxon>Cytophagales</taxon>
        <taxon>Cyclobacteriaceae</taxon>
        <taxon>Algoriphagus</taxon>
    </lineage>
</organism>
<dbReference type="SUPFAM" id="SSF53474">
    <property type="entry name" value="alpha/beta-Hydrolases"/>
    <property type="match status" value="1"/>
</dbReference>
<feature type="domain" description="Phospholipase/carboxylesterase/thioesterase" evidence="1">
    <location>
        <begin position="19"/>
        <end position="210"/>
    </location>
</feature>
<name>A0A1M7ZFZ2_9BACT</name>
<proteinExistence type="predicted"/>
<dbReference type="GO" id="GO:0016787">
    <property type="term" value="F:hydrolase activity"/>
    <property type="evidence" value="ECO:0007669"/>
    <property type="project" value="InterPro"/>
</dbReference>
<accession>A0A1M7ZFZ2</accession>
<protein>
    <submittedName>
        <fullName evidence="2">Predicted esterase</fullName>
    </submittedName>
</protein>